<feature type="compositionally biased region" description="Polar residues" evidence="1">
    <location>
        <begin position="335"/>
        <end position="365"/>
    </location>
</feature>
<name>A0A3N4HTN5_ASCIM</name>
<feature type="compositionally biased region" description="Polar residues" evidence="1">
    <location>
        <begin position="292"/>
        <end position="309"/>
    </location>
</feature>
<reference evidence="4 5" key="1">
    <citation type="journal article" date="2018" name="Nat. Ecol. Evol.">
        <title>Pezizomycetes genomes reveal the molecular basis of ectomycorrhizal truffle lifestyle.</title>
        <authorList>
            <person name="Murat C."/>
            <person name="Payen T."/>
            <person name="Noel B."/>
            <person name="Kuo A."/>
            <person name="Morin E."/>
            <person name="Chen J."/>
            <person name="Kohler A."/>
            <person name="Krizsan K."/>
            <person name="Balestrini R."/>
            <person name="Da Silva C."/>
            <person name="Montanini B."/>
            <person name="Hainaut M."/>
            <person name="Levati E."/>
            <person name="Barry K.W."/>
            <person name="Belfiori B."/>
            <person name="Cichocki N."/>
            <person name="Clum A."/>
            <person name="Dockter R.B."/>
            <person name="Fauchery L."/>
            <person name="Guy J."/>
            <person name="Iotti M."/>
            <person name="Le Tacon F."/>
            <person name="Lindquist E.A."/>
            <person name="Lipzen A."/>
            <person name="Malagnac F."/>
            <person name="Mello A."/>
            <person name="Molinier V."/>
            <person name="Miyauchi S."/>
            <person name="Poulain J."/>
            <person name="Riccioni C."/>
            <person name="Rubini A."/>
            <person name="Sitrit Y."/>
            <person name="Splivallo R."/>
            <person name="Traeger S."/>
            <person name="Wang M."/>
            <person name="Zifcakova L."/>
            <person name="Wipf D."/>
            <person name="Zambonelli A."/>
            <person name="Paolocci F."/>
            <person name="Nowrousian M."/>
            <person name="Ottonello S."/>
            <person name="Baldrian P."/>
            <person name="Spatafora J.W."/>
            <person name="Henrissat B."/>
            <person name="Nagy L.G."/>
            <person name="Aury J.M."/>
            <person name="Wincker P."/>
            <person name="Grigoriev I.V."/>
            <person name="Bonfante P."/>
            <person name="Martin F.M."/>
        </authorList>
    </citation>
    <scope>NUCLEOTIDE SEQUENCE [LARGE SCALE GENOMIC DNA]</scope>
    <source>
        <strain evidence="4 5">RN42</strain>
    </source>
</reference>
<evidence type="ECO:0000313" key="5">
    <source>
        <dbReference type="Proteomes" id="UP000275078"/>
    </source>
</evidence>
<proteinExistence type="predicted"/>
<keyword evidence="3" id="KW-0732">Signal</keyword>
<keyword evidence="2" id="KW-0812">Transmembrane</keyword>
<feature type="region of interest" description="Disordered" evidence="1">
    <location>
        <begin position="434"/>
        <end position="516"/>
    </location>
</feature>
<feature type="region of interest" description="Disordered" evidence="1">
    <location>
        <begin position="258"/>
        <end position="392"/>
    </location>
</feature>
<evidence type="ECO:0000313" key="4">
    <source>
        <dbReference type="EMBL" id="RPA77223.1"/>
    </source>
</evidence>
<keyword evidence="2" id="KW-0472">Membrane</keyword>
<sequence>MQWTSTIASLALACQIAIVCASTLPNKAAVAPSILFSRQNGGGQCPLGHYKCPNVNSETSTYCCLEGENCYNVEDSTAAICCKEGSNCGTKDAVACFQVDARAEKCGNKCCDMGYECVSSKKGSEKCQIKPKYVEAGAVPGHWDVSIVSDEGNEAGSRIVRACQPLVDKALAAVPKFPAFAIVVGFIAGAAAGMLATFGGQWLWRMRLRKQQEKILAAKVGRAGRRKRDSIFDDSLTYNPEREKDLFAIPRGFSFRRKGQPAERYEEEPPQTSVPNIPDRYKNPFVTKEEASSNPLALSRSITPGQRSNTVPTPVPHPAAAVIEHPPSVKKVKSMPQTRSQHSSARPSIESFETYTSTASTTRISPTRLANAEQTRPPLPTPKTKPQVYDSLASTPMPRSYVIPPVMPAAQVHARHLSDATSIISDRDDFESYAASSKRDKSSSKGRSRANSRPGTGGTGYAGGGRMYDVQEDEEPFGTLEGRRAGRDGRGDYGLASPTVPAGLFRRDGDGGVPYP</sequence>
<protein>
    <submittedName>
        <fullName evidence="4">Uncharacterized protein</fullName>
    </submittedName>
</protein>
<feature type="compositionally biased region" description="Basic and acidic residues" evidence="1">
    <location>
        <begin position="279"/>
        <end position="291"/>
    </location>
</feature>
<gene>
    <name evidence="4" type="ORF">BJ508DRAFT_330420</name>
</gene>
<dbReference type="Proteomes" id="UP000275078">
    <property type="component" value="Unassembled WGS sequence"/>
</dbReference>
<dbReference type="STRING" id="1160509.A0A3N4HTN5"/>
<dbReference type="AlphaFoldDB" id="A0A3N4HTN5"/>
<feature type="compositionally biased region" description="Gly residues" evidence="1">
    <location>
        <begin position="455"/>
        <end position="466"/>
    </location>
</feature>
<evidence type="ECO:0000256" key="3">
    <source>
        <dbReference type="SAM" id="SignalP"/>
    </source>
</evidence>
<organism evidence="4 5">
    <name type="scientific">Ascobolus immersus RN42</name>
    <dbReference type="NCBI Taxonomy" id="1160509"/>
    <lineage>
        <taxon>Eukaryota</taxon>
        <taxon>Fungi</taxon>
        <taxon>Dikarya</taxon>
        <taxon>Ascomycota</taxon>
        <taxon>Pezizomycotina</taxon>
        <taxon>Pezizomycetes</taxon>
        <taxon>Pezizales</taxon>
        <taxon>Ascobolaceae</taxon>
        <taxon>Ascobolus</taxon>
    </lineage>
</organism>
<evidence type="ECO:0000256" key="2">
    <source>
        <dbReference type="SAM" id="Phobius"/>
    </source>
</evidence>
<feature type="chain" id="PRO_5018240724" evidence="3">
    <location>
        <begin position="22"/>
        <end position="516"/>
    </location>
</feature>
<feature type="transmembrane region" description="Helical" evidence="2">
    <location>
        <begin position="179"/>
        <end position="204"/>
    </location>
</feature>
<feature type="signal peptide" evidence="3">
    <location>
        <begin position="1"/>
        <end position="21"/>
    </location>
</feature>
<dbReference type="EMBL" id="ML119730">
    <property type="protein sequence ID" value="RPA77223.1"/>
    <property type="molecule type" value="Genomic_DNA"/>
</dbReference>
<evidence type="ECO:0000256" key="1">
    <source>
        <dbReference type="SAM" id="MobiDB-lite"/>
    </source>
</evidence>
<keyword evidence="2" id="KW-1133">Transmembrane helix</keyword>
<keyword evidence="5" id="KW-1185">Reference proteome</keyword>
<accession>A0A3N4HTN5</accession>
<feature type="compositionally biased region" description="Basic and acidic residues" evidence="1">
    <location>
        <begin position="481"/>
        <end position="491"/>
    </location>
</feature>
<dbReference type="OrthoDB" id="5338512at2759"/>